<feature type="coiled-coil region" evidence="1">
    <location>
        <begin position="55"/>
        <end position="82"/>
    </location>
</feature>
<evidence type="ECO:0000313" key="3">
    <source>
        <dbReference type="EMBL" id="QES25794.1"/>
    </source>
</evidence>
<keyword evidence="1" id="KW-0175">Coiled coil</keyword>
<reference evidence="3 4" key="1">
    <citation type="submission" date="2018-05" db="EMBL/GenBank/DDBJ databases">
        <title>Streptomyces venezuelae.</title>
        <authorList>
            <person name="Kim W."/>
            <person name="Lee N."/>
            <person name="Cho B.-K."/>
        </authorList>
    </citation>
    <scope>NUCLEOTIDE SEQUENCE [LARGE SCALE GENOMIC DNA]</scope>
    <source>
        <strain evidence="3 4">ATCC 14583</strain>
    </source>
</reference>
<dbReference type="Proteomes" id="UP000323046">
    <property type="component" value="Chromosome"/>
</dbReference>
<dbReference type="EMBL" id="CP029193">
    <property type="protein sequence ID" value="QES25794.1"/>
    <property type="molecule type" value="Genomic_DNA"/>
</dbReference>
<sequence length="119" mass="12848">MTVWAGIVAVIGTVGMVVAGLFAARATTRAAAATAEATQAAARATAEPNQRQADLESFREIRQGLERRLERVEERERGLRSLVRAFAGYVAELGTQMRSHGIEPPAPPARVDEYNRTGV</sequence>
<evidence type="ECO:0000313" key="4">
    <source>
        <dbReference type="Proteomes" id="UP000323046"/>
    </source>
</evidence>
<feature type="region of interest" description="Disordered" evidence="2">
    <location>
        <begin position="98"/>
        <end position="119"/>
    </location>
</feature>
<evidence type="ECO:0000256" key="2">
    <source>
        <dbReference type="SAM" id="MobiDB-lite"/>
    </source>
</evidence>
<organism evidence="3 4">
    <name type="scientific">Streptomyces venezuelae</name>
    <dbReference type="NCBI Taxonomy" id="54571"/>
    <lineage>
        <taxon>Bacteria</taxon>
        <taxon>Bacillati</taxon>
        <taxon>Actinomycetota</taxon>
        <taxon>Actinomycetes</taxon>
        <taxon>Kitasatosporales</taxon>
        <taxon>Streptomycetaceae</taxon>
        <taxon>Streptomyces</taxon>
    </lineage>
</organism>
<dbReference type="RefSeq" id="WP_150165118.1">
    <property type="nucleotide sequence ID" value="NZ_CP029193.1"/>
</dbReference>
<accession>A0A5P2B5S5</accession>
<evidence type="ECO:0000256" key="1">
    <source>
        <dbReference type="SAM" id="Coils"/>
    </source>
</evidence>
<feature type="compositionally biased region" description="Basic and acidic residues" evidence="2">
    <location>
        <begin position="110"/>
        <end position="119"/>
    </location>
</feature>
<proteinExistence type="predicted"/>
<keyword evidence="4" id="KW-1185">Reference proteome</keyword>
<gene>
    <name evidence="3" type="ORF">DEJ47_04425</name>
</gene>
<name>A0A5P2B5S5_STRVZ</name>
<protein>
    <submittedName>
        <fullName evidence="3">Uncharacterized protein</fullName>
    </submittedName>
</protein>
<dbReference type="AlphaFoldDB" id="A0A5P2B5S5"/>
<dbReference type="OrthoDB" id="4265533at2"/>